<comment type="subunit">
    <text evidence="5 27">Composed of six subunits; NqrA, NqrB, NqrC, NqrD, NqrE and NqrF.</text>
</comment>
<keyword evidence="21 27" id="KW-0830">Ubiquinone</keyword>
<evidence type="ECO:0000259" key="29">
    <source>
        <dbReference type="PROSITE" id="PS51384"/>
    </source>
</evidence>
<dbReference type="InterPro" id="IPR012675">
    <property type="entry name" value="Beta-grasp_dom_sf"/>
</dbReference>
<evidence type="ECO:0000256" key="19">
    <source>
        <dbReference type="ARBA" id="ARBA00023053"/>
    </source>
</evidence>
<dbReference type="SUPFAM" id="SSF52343">
    <property type="entry name" value="Ferredoxin reductase-like, C-terminal NADP-linked domain"/>
    <property type="match status" value="1"/>
</dbReference>
<comment type="cofactor">
    <cofactor evidence="27">
        <name>[2Fe-2S] cluster</name>
        <dbReference type="ChEBI" id="CHEBI:190135"/>
    </cofactor>
    <text evidence="27">Binds 1 [2Fe-2S] cluster.</text>
</comment>
<feature type="binding site" evidence="27">
    <location>
        <position position="109"/>
    </location>
    <ligand>
        <name>[2Fe-2S] cluster</name>
        <dbReference type="ChEBI" id="CHEBI:190135"/>
    </ligand>
</feature>
<evidence type="ECO:0000256" key="4">
    <source>
        <dbReference type="ARBA" id="ARBA00005570"/>
    </source>
</evidence>
<dbReference type="Pfam" id="PF00970">
    <property type="entry name" value="FAD_binding_6"/>
    <property type="match status" value="1"/>
</dbReference>
<feature type="domain" description="FAD-binding FR-type" evidence="29">
    <location>
        <begin position="128"/>
        <end position="269"/>
    </location>
</feature>
<dbReference type="GO" id="GO:0051537">
    <property type="term" value="F:2 iron, 2 sulfur cluster binding"/>
    <property type="evidence" value="ECO:0007669"/>
    <property type="project" value="UniProtKB-KW"/>
</dbReference>
<keyword evidence="23 27" id="KW-0739">Sodium transport</keyword>
<dbReference type="PANTHER" id="PTHR43644">
    <property type="entry name" value="NA(+)-TRANSLOCATING NADH-QUINONE REDUCTASE SUBUNIT"/>
    <property type="match status" value="1"/>
</dbReference>
<sequence length="407" mass="45260">MNEIIFGTGCFLVIQFILVVLITVTKKKLLPEGDITISINDSQELTTVPGGKLLTALADQHIYLPSACGGGGSCAQCLVTVESGGGAILPTEKSRINNRDARNGVRLACQVPVKRNLKIKVNPEVLETKKWLCHVKSNRNVATFIKELVLEVPEGENIDFKSGGYIQIEVPSHTVSYANFDIDERFLADWTKFRMFQYKSHVHTPVTRAYSMANYPGEKGIIMLNVRIASPPPGDKTSPPPGQVSSYIFNLKEGDEVTISGPYGEFYLEQSDAEMVFIGGGAGMAPLRSHIFELFKTLKTERLVSFWYGGRSKKELFYTEDFEQLAREHENFSFHVALSDPDPEGNWSGATGFVHQVLYDNYLKDHPAPEDIVYYLCGPPMMAQAVLEMLDNLGVEKENILFDDFGA</sequence>
<evidence type="ECO:0000313" key="31">
    <source>
        <dbReference type="Proteomes" id="UP000199409"/>
    </source>
</evidence>
<dbReference type="CDD" id="cd00207">
    <property type="entry name" value="fer2"/>
    <property type="match status" value="1"/>
</dbReference>
<dbReference type="Pfam" id="PF00111">
    <property type="entry name" value="Fer2"/>
    <property type="match status" value="1"/>
</dbReference>
<dbReference type="InterPro" id="IPR010205">
    <property type="entry name" value="NqrF"/>
</dbReference>
<evidence type="ECO:0000256" key="2">
    <source>
        <dbReference type="ARBA" id="ARBA00002972"/>
    </source>
</evidence>
<evidence type="ECO:0000256" key="17">
    <source>
        <dbReference type="ARBA" id="ARBA00023014"/>
    </source>
</evidence>
<protein>
    <recommendedName>
        <fullName evidence="7 27">Na(+)-translocating NADH-quinone reductase subunit F</fullName>
        <shortName evidence="27">Na(+)-NQR subunit F</shortName>
        <shortName evidence="27">Na(+)-translocating NQR subunit F</shortName>
        <ecNumber evidence="6 27">7.2.1.1</ecNumber>
    </recommendedName>
    <alternativeName>
        <fullName evidence="25 27">NQR complex subunit F</fullName>
    </alternativeName>
    <alternativeName>
        <fullName evidence="24 27">NQR-1 subunit F</fullName>
    </alternativeName>
</protein>
<dbReference type="InterPro" id="IPR017938">
    <property type="entry name" value="Riboflavin_synthase-like_b-brl"/>
</dbReference>
<dbReference type="PANTHER" id="PTHR43644:SF1">
    <property type="entry name" value="NAD(P)H-FLAVIN REDUCTASE"/>
    <property type="match status" value="1"/>
</dbReference>
<keyword evidence="12 27" id="KW-0001">2Fe-2S</keyword>
<dbReference type="Gene3D" id="3.10.20.30">
    <property type="match status" value="1"/>
</dbReference>
<dbReference type="AlphaFoldDB" id="A0A1H4BKK0"/>
<keyword evidence="15 27" id="KW-1278">Translocase</keyword>
<evidence type="ECO:0000256" key="22">
    <source>
        <dbReference type="ARBA" id="ARBA00023136"/>
    </source>
</evidence>
<keyword evidence="10" id="KW-0997">Cell inner membrane</keyword>
<dbReference type="InterPro" id="IPR008333">
    <property type="entry name" value="Cbr1-like_FAD-bd_dom"/>
</dbReference>
<evidence type="ECO:0000256" key="9">
    <source>
        <dbReference type="ARBA" id="ARBA00022475"/>
    </source>
</evidence>
<evidence type="ECO:0000256" key="12">
    <source>
        <dbReference type="ARBA" id="ARBA00022714"/>
    </source>
</evidence>
<dbReference type="SUPFAM" id="SSF63380">
    <property type="entry name" value="Riboflavin synthase domain-like"/>
    <property type="match status" value="1"/>
</dbReference>
<dbReference type="STRING" id="37625.SAMN05660420_02258"/>
<keyword evidence="14 27" id="KW-0274">FAD</keyword>
<evidence type="ECO:0000256" key="25">
    <source>
        <dbReference type="ARBA" id="ARBA00030787"/>
    </source>
</evidence>
<evidence type="ECO:0000256" key="16">
    <source>
        <dbReference type="ARBA" id="ARBA00023004"/>
    </source>
</evidence>
<feature type="binding site" evidence="27">
    <location>
        <position position="68"/>
    </location>
    <ligand>
        <name>[2Fe-2S] cluster</name>
        <dbReference type="ChEBI" id="CHEBI:190135"/>
    </ligand>
</feature>
<dbReference type="Pfam" id="PF00175">
    <property type="entry name" value="NAD_binding_1"/>
    <property type="match status" value="1"/>
</dbReference>
<dbReference type="SUPFAM" id="SSF54292">
    <property type="entry name" value="2Fe-2S ferredoxin-like"/>
    <property type="match status" value="1"/>
</dbReference>
<evidence type="ECO:0000256" key="10">
    <source>
        <dbReference type="ARBA" id="ARBA00022519"/>
    </source>
</evidence>
<comment type="subcellular location">
    <subcellularLocation>
        <location evidence="3">Cell inner membrane</location>
    </subcellularLocation>
    <subcellularLocation>
        <location evidence="27">Cell membrane</location>
        <topology evidence="27">Single-pass membrane protein</topology>
    </subcellularLocation>
</comment>
<comment type="similarity">
    <text evidence="4 27">Belongs to the NqrF family.</text>
</comment>
<dbReference type="HAMAP" id="MF_00430">
    <property type="entry name" value="NqrF"/>
    <property type="match status" value="1"/>
</dbReference>
<keyword evidence="11 27" id="KW-0285">Flavoprotein</keyword>
<gene>
    <name evidence="27" type="primary">nqrF</name>
    <name evidence="30" type="ORF">SAMN05660420_02258</name>
</gene>
<dbReference type="Gene3D" id="3.40.50.80">
    <property type="entry name" value="Nucleotide-binding domain of ferredoxin-NADP reductase (FNR) module"/>
    <property type="match status" value="1"/>
</dbReference>
<evidence type="ECO:0000256" key="3">
    <source>
        <dbReference type="ARBA" id="ARBA00004533"/>
    </source>
</evidence>
<evidence type="ECO:0000256" key="13">
    <source>
        <dbReference type="ARBA" id="ARBA00022723"/>
    </source>
</evidence>
<dbReference type="CDD" id="cd06188">
    <property type="entry name" value="NADH_quinone_reductase"/>
    <property type="match status" value="1"/>
</dbReference>
<dbReference type="OrthoDB" id="9806195at2"/>
<evidence type="ECO:0000256" key="15">
    <source>
        <dbReference type="ARBA" id="ARBA00022967"/>
    </source>
</evidence>
<dbReference type="FunFam" id="3.40.50.80:FF:000014">
    <property type="entry name" value="Na(+)-translocating NADH-quinone reductase subunit F"/>
    <property type="match status" value="1"/>
</dbReference>
<dbReference type="Gene3D" id="2.40.30.10">
    <property type="entry name" value="Translation factors"/>
    <property type="match status" value="1"/>
</dbReference>
<evidence type="ECO:0000256" key="27">
    <source>
        <dbReference type="HAMAP-Rule" id="MF_00430"/>
    </source>
</evidence>
<comment type="catalytic activity">
    <reaction evidence="26 27">
        <text>a ubiquinone + n Na(+)(in) + NADH + H(+) = a ubiquinol + n Na(+)(out) + NAD(+)</text>
        <dbReference type="Rhea" id="RHEA:47748"/>
        <dbReference type="Rhea" id="RHEA-COMP:9565"/>
        <dbReference type="Rhea" id="RHEA-COMP:9566"/>
        <dbReference type="ChEBI" id="CHEBI:15378"/>
        <dbReference type="ChEBI" id="CHEBI:16389"/>
        <dbReference type="ChEBI" id="CHEBI:17976"/>
        <dbReference type="ChEBI" id="CHEBI:29101"/>
        <dbReference type="ChEBI" id="CHEBI:57540"/>
        <dbReference type="ChEBI" id="CHEBI:57945"/>
        <dbReference type="EC" id="7.2.1.1"/>
    </reaction>
</comment>
<accession>A0A1H4BKK0</accession>
<keyword evidence="22 27" id="KW-0472">Membrane</keyword>
<keyword evidence="8 27" id="KW-0813">Transport</keyword>
<dbReference type="PROSITE" id="PS51384">
    <property type="entry name" value="FAD_FR"/>
    <property type="match status" value="1"/>
</dbReference>
<dbReference type="GO" id="GO:0005886">
    <property type="term" value="C:plasma membrane"/>
    <property type="evidence" value="ECO:0007669"/>
    <property type="project" value="UniProtKB-SubCell"/>
</dbReference>
<keyword evidence="18 27" id="KW-0520">NAD</keyword>
<feature type="binding site" evidence="27">
    <location>
        <position position="77"/>
    </location>
    <ligand>
        <name>[2Fe-2S] cluster</name>
        <dbReference type="ChEBI" id="CHEBI:190135"/>
    </ligand>
</feature>
<name>A0A1H4BKK0_9BACT</name>
<evidence type="ECO:0000259" key="28">
    <source>
        <dbReference type="PROSITE" id="PS51085"/>
    </source>
</evidence>
<evidence type="ECO:0000256" key="6">
    <source>
        <dbReference type="ARBA" id="ARBA00013099"/>
    </source>
</evidence>
<keyword evidence="17 27" id="KW-0411">Iron-sulfur</keyword>
<dbReference type="EMBL" id="FNQN01000006">
    <property type="protein sequence ID" value="SEA48693.1"/>
    <property type="molecule type" value="Genomic_DNA"/>
</dbReference>
<dbReference type="Proteomes" id="UP000199409">
    <property type="component" value="Unassembled WGS sequence"/>
</dbReference>
<dbReference type="GO" id="GO:0009055">
    <property type="term" value="F:electron transfer activity"/>
    <property type="evidence" value="ECO:0007669"/>
    <property type="project" value="UniProtKB-UniRule"/>
</dbReference>
<dbReference type="InterPro" id="IPR036010">
    <property type="entry name" value="2Fe-2S_ferredoxin-like_sf"/>
</dbReference>
<evidence type="ECO:0000256" key="18">
    <source>
        <dbReference type="ARBA" id="ARBA00023027"/>
    </source>
</evidence>
<evidence type="ECO:0000313" key="30">
    <source>
        <dbReference type="EMBL" id="SEA48693.1"/>
    </source>
</evidence>
<dbReference type="InterPro" id="IPR001041">
    <property type="entry name" value="2Fe-2S_ferredoxin-type"/>
</dbReference>
<dbReference type="EC" id="7.2.1.1" evidence="6 27"/>
<keyword evidence="27" id="KW-1133">Transmembrane helix</keyword>
<keyword evidence="19 27" id="KW-0915">Sodium</keyword>
<keyword evidence="20 27" id="KW-0406">Ion transport</keyword>
<evidence type="ECO:0000256" key="21">
    <source>
        <dbReference type="ARBA" id="ARBA00023075"/>
    </source>
</evidence>
<dbReference type="InterPro" id="IPR001433">
    <property type="entry name" value="OxRdtase_FAD/NAD-bd"/>
</dbReference>
<dbReference type="InterPro" id="IPR017927">
    <property type="entry name" value="FAD-bd_FR_type"/>
</dbReference>
<evidence type="ECO:0000256" key="8">
    <source>
        <dbReference type="ARBA" id="ARBA00022448"/>
    </source>
</evidence>
<evidence type="ECO:0000256" key="26">
    <source>
        <dbReference type="ARBA" id="ARBA00048891"/>
    </source>
</evidence>
<dbReference type="PRINTS" id="PR00371">
    <property type="entry name" value="FPNCR"/>
</dbReference>
<keyword evidence="9 27" id="KW-1003">Cell membrane</keyword>
<feature type="transmembrane region" description="Helical" evidence="27">
    <location>
        <begin position="6"/>
        <end position="24"/>
    </location>
</feature>
<evidence type="ECO:0000256" key="20">
    <source>
        <dbReference type="ARBA" id="ARBA00023065"/>
    </source>
</evidence>
<keyword evidence="16 27" id="KW-0408">Iron</keyword>
<dbReference type="GO" id="GO:0046872">
    <property type="term" value="F:metal ion binding"/>
    <property type="evidence" value="ECO:0007669"/>
    <property type="project" value="UniProtKB-KW"/>
</dbReference>
<dbReference type="RefSeq" id="WP_092348348.1">
    <property type="nucleotide sequence ID" value="NZ_FNQN01000006.1"/>
</dbReference>
<feature type="binding site" evidence="27">
    <location>
        <position position="74"/>
    </location>
    <ligand>
        <name>[2Fe-2S] cluster</name>
        <dbReference type="ChEBI" id="CHEBI:190135"/>
    </ligand>
</feature>
<evidence type="ECO:0000256" key="5">
    <source>
        <dbReference type="ARBA" id="ARBA00011309"/>
    </source>
</evidence>
<dbReference type="GO" id="GO:0006814">
    <property type="term" value="P:sodium ion transport"/>
    <property type="evidence" value="ECO:0007669"/>
    <property type="project" value="UniProtKB-UniRule"/>
</dbReference>
<dbReference type="InterPro" id="IPR001709">
    <property type="entry name" value="Flavoprot_Pyr_Nucl_cyt_Rdtase"/>
</dbReference>
<evidence type="ECO:0000256" key="11">
    <source>
        <dbReference type="ARBA" id="ARBA00022630"/>
    </source>
</evidence>
<comment type="cofactor">
    <cofactor evidence="1 27">
        <name>FAD</name>
        <dbReference type="ChEBI" id="CHEBI:57692"/>
    </cofactor>
</comment>
<dbReference type="PIRSF" id="PIRSF000044">
    <property type="entry name" value="Cis_Diol_DH_RD"/>
    <property type="match status" value="1"/>
</dbReference>
<evidence type="ECO:0000256" key="7">
    <source>
        <dbReference type="ARBA" id="ARBA00019729"/>
    </source>
</evidence>
<keyword evidence="31" id="KW-1185">Reference proteome</keyword>
<organism evidence="30 31">
    <name type="scientific">Desulfuromusa kysingii</name>
    <dbReference type="NCBI Taxonomy" id="37625"/>
    <lineage>
        <taxon>Bacteria</taxon>
        <taxon>Pseudomonadati</taxon>
        <taxon>Thermodesulfobacteriota</taxon>
        <taxon>Desulfuromonadia</taxon>
        <taxon>Desulfuromonadales</taxon>
        <taxon>Geopsychrobacteraceae</taxon>
        <taxon>Desulfuromusa</taxon>
    </lineage>
</organism>
<dbReference type="NCBIfam" id="TIGR01941">
    <property type="entry name" value="nqrF"/>
    <property type="match status" value="1"/>
</dbReference>
<dbReference type="PROSITE" id="PS51085">
    <property type="entry name" value="2FE2S_FER_2"/>
    <property type="match status" value="1"/>
</dbReference>
<evidence type="ECO:0000256" key="24">
    <source>
        <dbReference type="ARBA" id="ARBA00030032"/>
    </source>
</evidence>
<proteinExistence type="inferred from homology"/>
<reference evidence="30 31" key="1">
    <citation type="submission" date="2016-10" db="EMBL/GenBank/DDBJ databases">
        <authorList>
            <person name="de Groot N.N."/>
        </authorList>
    </citation>
    <scope>NUCLEOTIDE SEQUENCE [LARGE SCALE GENOMIC DNA]</scope>
    <source>
        <strain evidence="30 31">DSM 7343</strain>
    </source>
</reference>
<dbReference type="GO" id="GO:0016655">
    <property type="term" value="F:oxidoreductase activity, acting on NAD(P)H, quinone or similar compound as acceptor"/>
    <property type="evidence" value="ECO:0007669"/>
    <property type="project" value="InterPro"/>
</dbReference>
<keyword evidence="27" id="KW-0812">Transmembrane</keyword>
<dbReference type="InterPro" id="IPR039261">
    <property type="entry name" value="FNR_nucleotide-bd"/>
</dbReference>
<keyword evidence="13 27" id="KW-0479">Metal-binding</keyword>
<feature type="domain" description="2Fe-2S ferredoxin-type" evidence="28">
    <location>
        <begin position="33"/>
        <end position="125"/>
    </location>
</feature>
<evidence type="ECO:0000256" key="14">
    <source>
        <dbReference type="ARBA" id="ARBA00022827"/>
    </source>
</evidence>
<evidence type="ECO:0000256" key="23">
    <source>
        <dbReference type="ARBA" id="ARBA00023201"/>
    </source>
</evidence>
<comment type="function">
    <text evidence="2 27">NQR complex catalyzes the reduction of ubiquinone-1 to ubiquinol by two successive reactions, coupled with the transport of Na(+) ions from the cytoplasm to the periplasm. The first step is catalyzed by NqrF, which accepts electrons from NADH and reduces ubiquinone-1 to ubisemiquinone by a one-electron transfer pathway.</text>
</comment>
<evidence type="ECO:0000256" key="1">
    <source>
        <dbReference type="ARBA" id="ARBA00001974"/>
    </source>
</evidence>